<reference evidence="2" key="1">
    <citation type="journal article" date="2023" name="G3 (Bethesda)">
        <title>Genome assembly and association tests identify interacting loci associated with vigor, precocity, and sex in interspecific pistachio rootstocks.</title>
        <authorList>
            <person name="Palmer W."/>
            <person name="Jacygrad E."/>
            <person name="Sagayaradj S."/>
            <person name="Cavanaugh K."/>
            <person name="Han R."/>
            <person name="Bertier L."/>
            <person name="Beede B."/>
            <person name="Kafkas S."/>
            <person name="Golino D."/>
            <person name="Preece J."/>
            <person name="Michelmore R."/>
        </authorList>
    </citation>
    <scope>NUCLEOTIDE SEQUENCE [LARGE SCALE GENOMIC DNA]</scope>
</reference>
<dbReference type="EMBL" id="CM047740">
    <property type="protein sequence ID" value="KAJ0040826.1"/>
    <property type="molecule type" value="Genomic_DNA"/>
</dbReference>
<evidence type="ECO:0000313" key="2">
    <source>
        <dbReference type="Proteomes" id="UP001163603"/>
    </source>
</evidence>
<comment type="caution">
    <text evidence="1">The sequence shown here is derived from an EMBL/GenBank/DDBJ whole genome shotgun (WGS) entry which is preliminary data.</text>
</comment>
<organism evidence="1 2">
    <name type="scientific">Pistacia integerrima</name>
    <dbReference type="NCBI Taxonomy" id="434235"/>
    <lineage>
        <taxon>Eukaryota</taxon>
        <taxon>Viridiplantae</taxon>
        <taxon>Streptophyta</taxon>
        <taxon>Embryophyta</taxon>
        <taxon>Tracheophyta</taxon>
        <taxon>Spermatophyta</taxon>
        <taxon>Magnoliopsida</taxon>
        <taxon>eudicotyledons</taxon>
        <taxon>Gunneridae</taxon>
        <taxon>Pentapetalae</taxon>
        <taxon>rosids</taxon>
        <taxon>malvids</taxon>
        <taxon>Sapindales</taxon>
        <taxon>Anacardiaceae</taxon>
        <taxon>Pistacia</taxon>
    </lineage>
</organism>
<name>A0ACC0YT90_9ROSI</name>
<dbReference type="Proteomes" id="UP001163603">
    <property type="component" value="Chromosome 5"/>
</dbReference>
<accession>A0ACC0YT90</accession>
<protein>
    <submittedName>
        <fullName evidence="1">Uncharacterized protein</fullName>
    </submittedName>
</protein>
<evidence type="ECO:0000313" key="1">
    <source>
        <dbReference type="EMBL" id="KAJ0040826.1"/>
    </source>
</evidence>
<sequence length="161" mass="18580">MQSGSAWTINVQAKNIANCFRHCKTRSVEEIASENLNESLDEEDIHKLETIIKDLGYRDRIDVNYLLDYPSENHASSEVSSLEEIVANIIKNLAIDKVKDDTIDLDSITRKEVLKALTTLYKYLLQFENSTPKLLDAIRKIRVEIQQDLDFKKKHITIVIF</sequence>
<gene>
    <name evidence="1" type="ORF">Pint_27542</name>
</gene>
<proteinExistence type="predicted"/>
<keyword evidence="2" id="KW-1185">Reference proteome</keyword>